<dbReference type="Proteomes" id="UP000800981">
    <property type="component" value="Unassembled WGS sequence"/>
</dbReference>
<evidence type="ECO:0000313" key="1">
    <source>
        <dbReference type="EMBL" id="NHC12934.1"/>
    </source>
</evidence>
<protein>
    <submittedName>
        <fullName evidence="1">Uncharacterized protein</fullName>
    </submittedName>
</protein>
<accession>A0ABX0GQ27</accession>
<comment type="caution">
    <text evidence="1">The sequence shown here is derived from an EMBL/GenBank/DDBJ whole genome shotgun (WGS) entry which is preliminary data.</text>
</comment>
<organism evidence="1 2">
    <name type="scientific">Motilibacter deserti</name>
    <dbReference type="NCBI Taxonomy" id="2714956"/>
    <lineage>
        <taxon>Bacteria</taxon>
        <taxon>Bacillati</taxon>
        <taxon>Actinomycetota</taxon>
        <taxon>Actinomycetes</taxon>
        <taxon>Motilibacterales</taxon>
        <taxon>Motilibacteraceae</taxon>
        <taxon>Motilibacter</taxon>
    </lineage>
</organism>
<keyword evidence="2" id="KW-1185">Reference proteome</keyword>
<dbReference type="RefSeq" id="WP_166278107.1">
    <property type="nucleotide sequence ID" value="NZ_JAANNP010000001.1"/>
</dbReference>
<sequence>MTASGTYAVYHGAEYAVRASGRGYVLLDLSGVGRGAFADEDLLGQTAGARDDRVKIKESALERLLAREVSATWRGAEVYLEGLADAEHVWYYTNAGPAWAAANGAKGSQHDGWRGSTPLAELTHVRVEEKDLPVRRDG</sequence>
<name>A0ABX0GQ27_9ACTN</name>
<reference evidence="1 2" key="1">
    <citation type="submission" date="2020-03" db="EMBL/GenBank/DDBJ databases">
        <title>Two novel Motilibacter sp.</title>
        <authorList>
            <person name="Liu S."/>
        </authorList>
    </citation>
    <scope>NUCLEOTIDE SEQUENCE [LARGE SCALE GENOMIC DNA]</scope>
    <source>
        <strain evidence="1 2">E257</strain>
    </source>
</reference>
<evidence type="ECO:0000313" key="2">
    <source>
        <dbReference type="Proteomes" id="UP000800981"/>
    </source>
</evidence>
<dbReference type="EMBL" id="JAANNP010000001">
    <property type="protein sequence ID" value="NHC12934.1"/>
    <property type="molecule type" value="Genomic_DNA"/>
</dbReference>
<gene>
    <name evidence="1" type="ORF">G9H71_03980</name>
</gene>
<proteinExistence type="predicted"/>